<evidence type="ECO:0000313" key="4">
    <source>
        <dbReference type="Proteomes" id="UP001432322"/>
    </source>
</evidence>
<gene>
    <name evidence="3" type="ORF">PFISCL1PPCAC_22607</name>
</gene>
<evidence type="ECO:0008006" key="5">
    <source>
        <dbReference type="Google" id="ProtNLM"/>
    </source>
</evidence>
<evidence type="ECO:0000256" key="2">
    <source>
        <dbReference type="SAM" id="SignalP"/>
    </source>
</evidence>
<keyword evidence="2" id="KW-0732">Signal</keyword>
<dbReference type="EMBL" id="BTSY01000006">
    <property type="protein sequence ID" value="GMT31310.1"/>
    <property type="molecule type" value="Genomic_DNA"/>
</dbReference>
<feature type="signal peptide" evidence="2">
    <location>
        <begin position="1"/>
        <end position="19"/>
    </location>
</feature>
<feature type="non-terminal residue" evidence="3">
    <location>
        <position position="114"/>
    </location>
</feature>
<proteinExistence type="predicted"/>
<feature type="region of interest" description="Disordered" evidence="1">
    <location>
        <begin position="71"/>
        <end position="114"/>
    </location>
</feature>
<comment type="caution">
    <text evidence="3">The sequence shown here is derived from an EMBL/GenBank/DDBJ whole genome shotgun (WGS) entry which is preliminary data.</text>
</comment>
<sequence length="114" mass="12689">MVVFMEMLVLLARVTVIEGDCSCLLLRTEVGQSTDPPAYRLRKSTGTSCRAQGRMRLLSYGRRVVPTRIPHSRWMPSSDASGCIRSGPVGQRAQRARGAAGTARRRRRARTEKT</sequence>
<dbReference type="AlphaFoldDB" id="A0AAV5WI39"/>
<keyword evidence="4" id="KW-1185">Reference proteome</keyword>
<accession>A0AAV5WI39</accession>
<feature type="chain" id="PRO_5043383400" description="Secreted protein" evidence="2">
    <location>
        <begin position="20"/>
        <end position="114"/>
    </location>
</feature>
<dbReference type="Proteomes" id="UP001432322">
    <property type="component" value="Unassembled WGS sequence"/>
</dbReference>
<feature type="compositionally biased region" description="Low complexity" evidence="1">
    <location>
        <begin position="91"/>
        <end position="102"/>
    </location>
</feature>
<name>A0AAV5WI39_9BILA</name>
<feature type="compositionally biased region" description="Basic residues" evidence="1">
    <location>
        <begin position="103"/>
        <end position="114"/>
    </location>
</feature>
<reference evidence="3" key="1">
    <citation type="submission" date="2023-10" db="EMBL/GenBank/DDBJ databases">
        <title>Genome assembly of Pristionchus species.</title>
        <authorList>
            <person name="Yoshida K."/>
            <person name="Sommer R.J."/>
        </authorList>
    </citation>
    <scope>NUCLEOTIDE SEQUENCE</scope>
    <source>
        <strain evidence="3">RS5133</strain>
    </source>
</reference>
<evidence type="ECO:0000313" key="3">
    <source>
        <dbReference type="EMBL" id="GMT31310.1"/>
    </source>
</evidence>
<protein>
    <recommendedName>
        <fullName evidence="5">Secreted protein</fullName>
    </recommendedName>
</protein>
<organism evidence="3 4">
    <name type="scientific">Pristionchus fissidentatus</name>
    <dbReference type="NCBI Taxonomy" id="1538716"/>
    <lineage>
        <taxon>Eukaryota</taxon>
        <taxon>Metazoa</taxon>
        <taxon>Ecdysozoa</taxon>
        <taxon>Nematoda</taxon>
        <taxon>Chromadorea</taxon>
        <taxon>Rhabditida</taxon>
        <taxon>Rhabditina</taxon>
        <taxon>Diplogasteromorpha</taxon>
        <taxon>Diplogasteroidea</taxon>
        <taxon>Neodiplogasteridae</taxon>
        <taxon>Pristionchus</taxon>
    </lineage>
</organism>
<evidence type="ECO:0000256" key="1">
    <source>
        <dbReference type="SAM" id="MobiDB-lite"/>
    </source>
</evidence>